<keyword evidence="3" id="KW-1185">Reference proteome</keyword>
<sequence>MVFLKSLNFIPKLSDFLGLAKFIIYLERPVIIDNEYIRSQGKRVCGTGDINTLLCILNSSSYHINGIYLIYNTTYNDEYTTAPLPPDYLLILTRDETFLLIVRFCLTEGRVCSTQKYSKHVVQDISTLSWIMENALEVCGIIQLIQGIRALERLKSKSFVEIMRFKGLIFSPDYPMEDTKKFNWNLYINSYFYWRSSFEEKKRQAEFPFLKYWKESIGSRTKTITFWKSLLYMHFELACSCNTSFDILWLLFSGIVGRSICLIELYFIVAYPLKVIFVFLLIYLSAHCYRMINDFEDKVVSIPISECSPDFTSQAFFAYQEHLKKFSSFPVTILILPSLSLPCDLFHLQSFPHKINFSF</sequence>
<gene>
    <name evidence="2" type="ORF">ECRASSUSDP1_LOCUS6980</name>
</gene>
<name>A0AAD1XC80_EUPCR</name>
<reference evidence="2" key="1">
    <citation type="submission" date="2023-07" db="EMBL/GenBank/DDBJ databases">
        <authorList>
            <consortium name="AG Swart"/>
            <person name="Singh M."/>
            <person name="Singh A."/>
            <person name="Seah K."/>
            <person name="Emmerich C."/>
        </authorList>
    </citation>
    <scope>NUCLEOTIDE SEQUENCE</scope>
    <source>
        <strain evidence="2">DP1</strain>
    </source>
</reference>
<comment type="caution">
    <text evidence="2">The sequence shown here is derived from an EMBL/GenBank/DDBJ whole genome shotgun (WGS) entry which is preliminary data.</text>
</comment>
<dbReference type="EMBL" id="CAMPGE010006784">
    <property type="protein sequence ID" value="CAI2365676.1"/>
    <property type="molecule type" value="Genomic_DNA"/>
</dbReference>
<organism evidence="2 3">
    <name type="scientific">Euplotes crassus</name>
    <dbReference type="NCBI Taxonomy" id="5936"/>
    <lineage>
        <taxon>Eukaryota</taxon>
        <taxon>Sar</taxon>
        <taxon>Alveolata</taxon>
        <taxon>Ciliophora</taxon>
        <taxon>Intramacronucleata</taxon>
        <taxon>Spirotrichea</taxon>
        <taxon>Hypotrichia</taxon>
        <taxon>Euplotida</taxon>
        <taxon>Euplotidae</taxon>
        <taxon>Moneuplotes</taxon>
    </lineage>
</organism>
<keyword evidence="1" id="KW-0472">Membrane</keyword>
<accession>A0AAD1XC80</accession>
<dbReference type="AlphaFoldDB" id="A0AAD1XC80"/>
<proteinExistence type="predicted"/>
<dbReference type="Proteomes" id="UP001295684">
    <property type="component" value="Unassembled WGS sequence"/>
</dbReference>
<evidence type="ECO:0000313" key="2">
    <source>
        <dbReference type="EMBL" id="CAI2365676.1"/>
    </source>
</evidence>
<feature type="transmembrane region" description="Helical" evidence="1">
    <location>
        <begin position="265"/>
        <end position="284"/>
    </location>
</feature>
<keyword evidence="1" id="KW-1133">Transmembrane helix</keyword>
<protein>
    <submittedName>
        <fullName evidence="2">Uncharacterized protein</fullName>
    </submittedName>
</protein>
<evidence type="ECO:0000256" key="1">
    <source>
        <dbReference type="SAM" id="Phobius"/>
    </source>
</evidence>
<keyword evidence="1" id="KW-0812">Transmembrane</keyword>
<evidence type="ECO:0000313" key="3">
    <source>
        <dbReference type="Proteomes" id="UP001295684"/>
    </source>
</evidence>